<dbReference type="InterPro" id="IPR029399">
    <property type="entry name" value="TMEM192"/>
</dbReference>
<keyword evidence="5 7" id="KW-1133">Transmembrane helix</keyword>
<dbReference type="GO" id="GO:0005770">
    <property type="term" value="C:late endosome"/>
    <property type="evidence" value="ECO:0007669"/>
    <property type="project" value="TreeGrafter"/>
</dbReference>
<comment type="caution">
    <text evidence="8">The sequence shown here is derived from an EMBL/GenBank/DDBJ whole genome shotgun (WGS) entry which is preliminary data.</text>
</comment>
<evidence type="ECO:0000256" key="3">
    <source>
        <dbReference type="ARBA" id="ARBA00014635"/>
    </source>
</evidence>
<dbReference type="AlphaFoldDB" id="A0A813ZUS9"/>
<evidence type="ECO:0000256" key="1">
    <source>
        <dbReference type="ARBA" id="ARBA00004141"/>
    </source>
</evidence>
<feature type="transmembrane region" description="Helical" evidence="7">
    <location>
        <begin position="48"/>
        <end position="68"/>
    </location>
</feature>
<dbReference type="Proteomes" id="UP000681722">
    <property type="component" value="Unassembled WGS sequence"/>
</dbReference>
<proteinExistence type="inferred from homology"/>
<dbReference type="PANTHER" id="PTHR31592:SF1">
    <property type="entry name" value="TRANSMEMBRANE PROTEIN 192"/>
    <property type="match status" value="1"/>
</dbReference>
<evidence type="ECO:0000256" key="6">
    <source>
        <dbReference type="ARBA" id="ARBA00023136"/>
    </source>
</evidence>
<keyword evidence="10" id="KW-1185">Reference proteome</keyword>
<organism evidence="8 10">
    <name type="scientific">Didymodactylos carnosus</name>
    <dbReference type="NCBI Taxonomy" id="1234261"/>
    <lineage>
        <taxon>Eukaryota</taxon>
        <taxon>Metazoa</taxon>
        <taxon>Spiralia</taxon>
        <taxon>Gnathifera</taxon>
        <taxon>Rotifera</taxon>
        <taxon>Eurotatoria</taxon>
        <taxon>Bdelloidea</taxon>
        <taxon>Philodinida</taxon>
        <taxon>Philodinidae</taxon>
        <taxon>Didymodactylos</taxon>
    </lineage>
</organism>
<evidence type="ECO:0000313" key="9">
    <source>
        <dbReference type="EMBL" id="CAF3685984.1"/>
    </source>
</evidence>
<evidence type="ECO:0000313" key="8">
    <source>
        <dbReference type="EMBL" id="CAF0903837.1"/>
    </source>
</evidence>
<dbReference type="GO" id="GO:0005765">
    <property type="term" value="C:lysosomal membrane"/>
    <property type="evidence" value="ECO:0007669"/>
    <property type="project" value="TreeGrafter"/>
</dbReference>
<dbReference type="Proteomes" id="UP000663829">
    <property type="component" value="Unassembled WGS sequence"/>
</dbReference>
<evidence type="ECO:0000256" key="5">
    <source>
        <dbReference type="ARBA" id="ARBA00022989"/>
    </source>
</evidence>
<dbReference type="Pfam" id="PF14802">
    <property type="entry name" value="TMEM192"/>
    <property type="match status" value="1"/>
</dbReference>
<dbReference type="PANTHER" id="PTHR31592">
    <property type="entry name" value="TRANSMEMBRANE PROTEIN 192"/>
    <property type="match status" value="1"/>
</dbReference>
<comment type="subcellular location">
    <subcellularLocation>
        <location evidence="1">Membrane</location>
        <topology evidence="1">Multi-pass membrane protein</topology>
    </subcellularLocation>
</comment>
<evidence type="ECO:0000256" key="2">
    <source>
        <dbReference type="ARBA" id="ARBA00006314"/>
    </source>
</evidence>
<accession>A0A813ZUS9</accession>
<sequence>MVSLNRNNSNRGGIAFDDNLISTEDVSEHTPLIDNVEQTYRQIRTTGVIILHICLIIVFEAAIIILPILCNPKNICVLHGYDFCLYIHSGSWLFNLAFDRFYHYQQDISRRNGYLEFYHKTRNLRRAPLFVISAGNAILVALIKLLEDYCNDETCTPLKLKPWYFLQILSTIEVILTMIALIWYLVITIKFNSQRARPDATQEDLSASFITTQTSASEIGFRDETYTESVLEKQADMIRYLRERNVYLGRLVMQYKQDLDSRSRHSNNV</sequence>
<comment type="similarity">
    <text evidence="2">Belongs to the TMEM192 family.</text>
</comment>
<gene>
    <name evidence="8" type="ORF">GPM918_LOCUS8781</name>
    <name evidence="9" type="ORF">SRO942_LOCUS8786</name>
</gene>
<keyword evidence="4 7" id="KW-0812">Transmembrane</keyword>
<feature type="transmembrane region" description="Helical" evidence="7">
    <location>
        <begin position="80"/>
        <end position="102"/>
    </location>
</feature>
<evidence type="ECO:0000256" key="7">
    <source>
        <dbReference type="SAM" id="Phobius"/>
    </source>
</evidence>
<dbReference type="EMBL" id="CAJOBC010001572">
    <property type="protein sequence ID" value="CAF3685984.1"/>
    <property type="molecule type" value="Genomic_DNA"/>
</dbReference>
<evidence type="ECO:0000313" key="10">
    <source>
        <dbReference type="Proteomes" id="UP000663829"/>
    </source>
</evidence>
<feature type="transmembrane region" description="Helical" evidence="7">
    <location>
        <begin position="163"/>
        <end position="187"/>
    </location>
</feature>
<evidence type="ECO:0000256" key="4">
    <source>
        <dbReference type="ARBA" id="ARBA00022692"/>
    </source>
</evidence>
<reference evidence="8" key="1">
    <citation type="submission" date="2021-02" db="EMBL/GenBank/DDBJ databases">
        <authorList>
            <person name="Nowell W R."/>
        </authorList>
    </citation>
    <scope>NUCLEOTIDE SEQUENCE</scope>
</reference>
<feature type="transmembrane region" description="Helical" evidence="7">
    <location>
        <begin position="123"/>
        <end position="143"/>
    </location>
</feature>
<name>A0A813ZUS9_9BILA</name>
<keyword evidence="6 7" id="KW-0472">Membrane</keyword>
<protein>
    <recommendedName>
        <fullName evidence="3">Transmembrane protein 192</fullName>
    </recommendedName>
</protein>
<dbReference type="OrthoDB" id="6277625at2759"/>
<dbReference type="EMBL" id="CAJNOQ010001571">
    <property type="protein sequence ID" value="CAF0903837.1"/>
    <property type="molecule type" value="Genomic_DNA"/>
</dbReference>